<keyword evidence="2" id="KW-0378">Hydrolase</keyword>
<dbReference type="PANTHER" id="PTHR40841:SF2">
    <property type="entry name" value="SIDEROPHORE-DEGRADING ESTERASE (EUROFUNG)"/>
    <property type="match status" value="1"/>
</dbReference>
<gene>
    <name evidence="3" type="ordered locus">Sfri_1658</name>
</gene>
<dbReference type="STRING" id="318167.Sfri_1658"/>
<accession>Q083Q6</accession>
<sequence precursor="true">MAIMIKTLTLVFTLLFLITPKLSFSAELNTGERVKIQSSVLKEEREIQILLPESYLSHSAATYPVIYLIDGDYTFHGMSGMLDFLANKAQLIPDVIVVAIADKGTEIYRQNMTPKGLTAPFKKEDAGKAELFLSFLTEEVKPYINSNYRVADNAILVGHSMGGLFVLNALFEAPNAFDHFVSMSPSVWLNDYAIMAKAKSYIEKDDHKPTSLYLSLGDENRQGVYGVLQLLDEAQPKNTHWQFSQYPNENHNSVGLIALRDNLKAIFKGWFITDKELSQSMSPEQLLQHYKALSLSLNLNQSIPTPSIKSAIRYFYRQEKTSEIPAFMAKIKKELPASEQGFIIMQSSYVGHYDSPESALKILQLSEERFNHSVEYLKSIASTYEQLDNTILAINYYEKALKLAQLYNSNQWQINIIEAKLLKIRAKNKS</sequence>
<dbReference type="SUPFAM" id="SSF53474">
    <property type="entry name" value="alpha/beta-Hydrolases"/>
    <property type="match status" value="1"/>
</dbReference>
<evidence type="ECO:0000256" key="2">
    <source>
        <dbReference type="ARBA" id="ARBA00022801"/>
    </source>
</evidence>
<evidence type="ECO:0000313" key="4">
    <source>
        <dbReference type="Proteomes" id="UP000000684"/>
    </source>
</evidence>
<dbReference type="Proteomes" id="UP000000684">
    <property type="component" value="Chromosome"/>
</dbReference>
<evidence type="ECO:0000313" key="3">
    <source>
        <dbReference type="EMBL" id="ABI71509.1"/>
    </source>
</evidence>
<dbReference type="Pfam" id="PF00756">
    <property type="entry name" value="Esterase"/>
    <property type="match status" value="1"/>
</dbReference>
<keyword evidence="4" id="KW-1185">Reference proteome</keyword>
<dbReference type="PANTHER" id="PTHR40841">
    <property type="entry name" value="SIDEROPHORE TRIACETYLFUSARININE C ESTERASE"/>
    <property type="match status" value="1"/>
</dbReference>
<dbReference type="GO" id="GO:0016788">
    <property type="term" value="F:hydrolase activity, acting on ester bonds"/>
    <property type="evidence" value="ECO:0007669"/>
    <property type="project" value="TreeGrafter"/>
</dbReference>
<dbReference type="ESTHER" id="shefn-q083q6">
    <property type="family name" value="A85-IroE-IroD-Fes-Yiel"/>
</dbReference>
<dbReference type="eggNOG" id="COG2819">
    <property type="taxonomic scope" value="Bacteria"/>
</dbReference>
<dbReference type="InterPro" id="IPR000801">
    <property type="entry name" value="Esterase-like"/>
</dbReference>
<dbReference type="AlphaFoldDB" id="Q083Q6"/>
<comment type="similarity">
    <text evidence="1">Belongs to the esterase D family.</text>
</comment>
<dbReference type="HOGENOM" id="CLU_039834_0_1_6"/>
<dbReference type="EMBL" id="CP000447">
    <property type="protein sequence ID" value="ABI71509.1"/>
    <property type="molecule type" value="Genomic_DNA"/>
</dbReference>
<dbReference type="InterPro" id="IPR052558">
    <property type="entry name" value="Siderophore_Hydrolase_D"/>
</dbReference>
<evidence type="ECO:0000256" key="1">
    <source>
        <dbReference type="ARBA" id="ARBA00005622"/>
    </source>
</evidence>
<dbReference type="Gene3D" id="3.40.50.1820">
    <property type="entry name" value="alpha/beta hydrolase"/>
    <property type="match status" value="1"/>
</dbReference>
<protein>
    <submittedName>
        <fullName evidence="3">Putative esterase</fullName>
    </submittedName>
</protein>
<name>Q083Q6_SHEFN</name>
<dbReference type="KEGG" id="sfr:Sfri_1658"/>
<dbReference type="InterPro" id="IPR029058">
    <property type="entry name" value="AB_hydrolase_fold"/>
</dbReference>
<proteinExistence type="inferred from homology"/>
<organism evidence="3 4">
    <name type="scientific">Shewanella frigidimarina (strain NCIMB 400)</name>
    <dbReference type="NCBI Taxonomy" id="318167"/>
    <lineage>
        <taxon>Bacteria</taxon>
        <taxon>Pseudomonadati</taxon>
        <taxon>Pseudomonadota</taxon>
        <taxon>Gammaproteobacteria</taxon>
        <taxon>Alteromonadales</taxon>
        <taxon>Shewanellaceae</taxon>
        <taxon>Shewanella</taxon>
    </lineage>
</organism>
<reference evidence="3 4" key="1">
    <citation type="submission" date="2006-08" db="EMBL/GenBank/DDBJ databases">
        <title>Complete sequence of Shewanella frigidimarina NCIMB 400.</title>
        <authorList>
            <consortium name="US DOE Joint Genome Institute"/>
            <person name="Copeland A."/>
            <person name="Lucas S."/>
            <person name="Lapidus A."/>
            <person name="Barry K."/>
            <person name="Detter J.C."/>
            <person name="Glavina del Rio T."/>
            <person name="Hammon N."/>
            <person name="Israni S."/>
            <person name="Dalin E."/>
            <person name="Tice H."/>
            <person name="Pitluck S."/>
            <person name="Fredrickson J.K."/>
            <person name="Kolker E."/>
            <person name="McCuel L.A."/>
            <person name="DiChristina T."/>
            <person name="Nealson K.H."/>
            <person name="Newman D."/>
            <person name="Tiedje J.M."/>
            <person name="Zhou J."/>
            <person name="Romine M.F."/>
            <person name="Culley D.E."/>
            <person name="Serres M."/>
            <person name="Chertkov O."/>
            <person name="Brettin T."/>
            <person name="Bruce D."/>
            <person name="Han C."/>
            <person name="Tapia R."/>
            <person name="Gilna P."/>
            <person name="Schmutz J."/>
            <person name="Larimer F."/>
            <person name="Land M."/>
            <person name="Hauser L."/>
            <person name="Kyrpides N."/>
            <person name="Mikhailova N."/>
            <person name="Richardson P."/>
        </authorList>
    </citation>
    <scope>NUCLEOTIDE SEQUENCE [LARGE SCALE GENOMIC DNA]</scope>
    <source>
        <strain evidence="3 4">NCIMB 400</strain>
    </source>
</reference>